<evidence type="ECO:0000313" key="7">
    <source>
        <dbReference type="EMBL" id="GAG83357.1"/>
    </source>
</evidence>
<dbReference type="PROSITE" id="PS50928">
    <property type="entry name" value="ABC_TM1"/>
    <property type="match status" value="1"/>
</dbReference>
<feature type="transmembrane region" description="Helical" evidence="5">
    <location>
        <begin position="12"/>
        <end position="39"/>
    </location>
</feature>
<dbReference type="GO" id="GO:0055085">
    <property type="term" value="P:transmembrane transport"/>
    <property type="evidence" value="ECO:0007669"/>
    <property type="project" value="InterPro"/>
</dbReference>
<feature type="transmembrane region" description="Helical" evidence="5">
    <location>
        <begin position="59"/>
        <end position="88"/>
    </location>
</feature>
<dbReference type="EMBL" id="BART01009969">
    <property type="protein sequence ID" value="GAG83357.1"/>
    <property type="molecule type" value="Genomic_DNA"/>
</dbReference>
<comment type="subcellular location">
    <subcellularLocation>
        <location evidence="1">Membrane</location>
        <topology evidence="1">Multi-pass membrane protein</topology>
    </subcellularLocation>
</comment>
<proteinExistence type="predicted"/>
<comment type="caution">
    <text evidence="7">The sequence shown here is derived from an EMBL/GenBank/DDBJ whole genome shotgun (WGS) entry which is preliminary data.</text>
</comment>
<organism evidence="7">
    <name type="scientific">marine sediment metagenome</name>
    <dbReference type="NCBI Taxonomy" id="412755"/>
    <lineage>
        <taxon>unclassified sequences</taxon>
        <taxon>metagenomes</taxon>
        <taxon>ecological metagenomes</taxon>
    </lineage>
</organism>
<dbReference type="InterPro" id="IPR035906">
    <property type="entry name" value="MetI-like_sf"/>
</dbReference>
<gene>
    <name evidence="7" type="ORF">S01H4_21894</name>
</gene>
<accession>X1BQ84</accession>
<dbReference type="InterPro" id="IPR000515">
    <property type="entry name" value="MetI-like"/>
</dbReference>
<evidence type="ECO:0000256" key="1">
    <source>
        <dbReference type="ARBA" id="ARBA00004141"/>
    </source>
</evidence>
<keyword evidence="3 5" id="KW-1133">Transmembrane helix</keyword>
<reference evidence="7" key="1">
    <citation type="journal article" date="2014" name="Front. Microbiol.">
        <title>High frequency of phylogenetically diverse reductive dehalogenase-homologous genes in deep subseafloor sedimentary metagenomes.</title>
        <authorList>
            <person name="Kawai M."/>
            <person name="Futagami T."/>
            <person name="Toyoda A."/>
            <person name="Takaki Y."/>
            <person name="Nishi S."/>
            <person name="Hori S."/>
            <person name="Arai W."/>
            <person name="Tsubouchi T."/>
            <person name="Morono Y."/>
            <person name="Uchiyama I."/>
            <person name="Ito T."/>
            <person name="Fujiyama A."/>
            <person name="Inagaki F."/>
            <person name="Takami H."/>
        </authorList>
    </citation>
    <scope>NUCLEOTIDE SEQUENCE</scope>
    <source>
        <strain evidence="7">Expedition CK06-06</strain>
    </source>
</reference>
<dbReference type="SUPFAM" id="SSF161098">
    <property type="entry name" value="MetI-like"/>
    <property type="match status" value="1"/>
</dbReference>
<dbReference type="AlphaFoldDB" id="X1BQ84"/>
<feature type="domain" description="ABC transmembrane type-1" evidence="6">
    <location>
        <begin position="63"/>
        <end position="132"/>
    </location>
</feature>
<evidence type="ECO:0000256" key="4">
    <source>
        <dbReference type="ARBA" id="ARBA00023136"/>
    </source>
</evidence>
<evidence type="ECO:0000256" key="5">
    <source>
        <dbReference type="SAM" id="Phobius"/>
    </source>
</evidence>
<protein>
    <recommendedName>
        <fullName evidence="6">ABC transmembrane type-1 domain-containing protein</fullName>
    </recommendedName>
</protein>
<feature type="non-terminal residue" evidence="7">
    <location>
        <position position="132"/>
    </location>
</feature>
<name>X1BQ84_9ZZZZ</name>
<evidence type="ECO:0000259" key="6">
    <source>
        <dbReference type="PROSITE" id="PS50928"/>
    </source>
</evidence>
<keyword evidence="2 5" id="KW-0812">Transmembrane</keyword>
<dbReference type="PANTHER" id="PTHR43470:SF3">
    <property type="entry name" value="PHOSPHATE TRANSPORT SYSTEM PERMEASE PROTEIN PSTA-RELATED"/>
    <property type="match status" value="1"/>
</dbReference>
<evidence type="ECO:0000256" key="3">
    <source>
        <dbReference type="ARBA" id="ARBA00022989"/>
    </source>
</evidence>
<dbReference type="Gene3D" id="1.10.3720.10">
    <property type="entry name" value="MetI-like"/>
    <property type="match status" value="1"/>
</dbReference>
<feature type="transmembrane region" description="Helical" evidence="5">
    <location>
        <begin position="108"/>
        <end position="128"/>
    </location>
</feature>
<evidence type="ECO:0000256" key="2">
    <source>
        <dbReference type="ARBA" id="ARBA00022692"/>
    </source>
</evidence>
<dbReference type="PANTHER" id="PTHR43470">
    <property type="entry name" value="PHOSPHATE TRANSPORT SYSTEM PERMEASE PROTEIN PSTA-RELATED"/>
    <property type="match status" value="1"/>
</dbReference>
<sequence length="132" mass="14182">MKFNRIKEIIGFGLLILSAVLVVLILGIIIFDIAIKGFGAISWGFLIDFPKEGMTKGGIFPAIMGTIFVTLITTLFSIPLGVSAAIYLSEYAIEGRLTRIVRAAIRNLAGIPSIIYGLFGVAIFVQGLNFGT</sequence>
<dbReference type="GO" id="GO:0016020">
    <property type="term" value="C:membrane"/>
    <property type="evidence" value="ECO:0007669"/>
    <property type="project" value="UniProtKB-SubCell"/>
</dbReference>
<keyword evidence="4 5" id="KW-0472">Membrane</keyword>